<evidence type="ECO:0000313" key="5">
    <source>
        <dbReference type="Proteomes" id="UP000715441"/>
    </source>
</evidence>
<dbReference type="PROSITE" id="PS51186">
    <property type="entry name" value="GNAT"/>
    <property type="match status" value="1"/>
</dbReference>
<evidence type="ECO:0000259" key="3">
    <source>
        <dbReference type="PROSITE" id="PS51186"/>
    </source>
</evidence>
<dbReference type="PANTHER" id="PTHR43877">
    <property type="entry name" value="AMINOALKYLPHOSPHONATE N-ACETYLTRANSFERASE-RELATED-RELATED"/>
    <property type="match status" value="1"/>
</dbReference>
<dbReference type="SUPFAM" id="SSF55729">
    <property type="entry name" value="Acyl-CoA N-acyltransferases (Nat)"/>
    <property type="match status" value="1"/>
</dbReference>
<feature type="domain" description="N-acetyltransferase" evidence="3">
    <location>
        <begin position="3"/>
        <end position="151"/>
    </location>
</feature>
<comment type="caution">
    <text evidence="4">The sequence shown here is derived from an EMBL/GenBank/DDBJ whole genome shotgun (WGS) entry which is preliminary data.</text>
</comment>
<gene>
    <name evidence="4" type="ORF">HFP15_26875</name>
</gene>
<keyword evidence="2" id="KW-0012">Acyltransferase</keyword>
<dbReference type="InterPro" id="IPR000182">
    <property type="entry name" value="GNAT_dom"/>
</dbReference>
<organism evidence="4 5">
    <name type="scientific">Amycolatopsis acididurans</name>
    <dbReference type="NCBI Taxonomy" id="2724524"/>
    <lineage>
        <taxon>Bacteria</taxon>
        <taxon>Bacillati</taxon>
        <taxon>Actinomycetota</taxon>
        <taxon>Actinomycetes</taxon>
        <taxon>Pseudonocardiales</taxon>
        <taxon>Pseudonocardiaceae</taxon>
        <taxon>Amycolatopsis</taxon>
    </lineage>
</organism>
<dbReference type="Gene3D" id="3.40.630.30">
    <property type="match status" value="1"/>
</dbReference>
<dbReference type="EMBL" id="JAAXLS010000023">
    <property type="protein sequence ID" value="NKQ56506.1"/>
    <property type="molecule type" value="Genomic_DNA"/>
</dbReference>
<keyword evidence="5" id="KW-1185">Reference proteome</keyword>
<dbReference type="InterPro" id="IPR050832">
    <property type="entry name" value="Bact_Acetyltransf"/>
</dbReference>
<dbReference type="CDD" id="cd04301">
    <property type="entry name" value="NAT_SF"/>
    <property type="match status" value="1"/>
</dbReference>
<proteinExistence type="predicted"/>
<dbReference type="Pfam" id="PF00583">
    <property type="entry name" value="Acetyltransf_1"/>
    <property type="match status" value="1"/>
</dbReference>
<keyword evidence="1" id="KW-0808">Transferase</keyword>
<accession>A0ABX1JDI0</accession>
<name>A0ABX1JDI0_9PSEU</name>
<dbReference type="RefSeq" id="WP_168519540.1">
    <property type="nucleotide sequence ID" value="NZ_JAAXLS010000023.1"/>
</dbReference>
<dbReference type="Proteomes" id="UP000715441">
    <property type="component" value="Unassembled WGS sequence"/>
</dbReference>
<evidence type="ECO:0000256" key="2">
    <source>
        <dbReference type="ARBA" id="ARBA00023315"/>
    </source>
</evidence>
<protein>
    <submittedName>
        <fullName evidence="4">GNAT family N-acetyltransferase</fullName>
    </submittedName>
</protein>
<evidence type="ECO:0000256" key="1">
    <source>
        <dbReference type="ARBA" id="ARBA00022679"/>
    </source>
</evidence>
<dbReference type="InterPro" id="IPR016181">
    <property type="entry name" value="Acyl_CoA_acyltransferase"/>
</dbReference>
<sequence>MELRVTPFDDPDSVKLIAEVQQEYVVRYGDQDKTPVEPAEFAPPHGLFLVGYAGGEPVACGGWRARQNPTGAEIKRMFVVNSARGKGFARQVLAELERTAARAGHRRMVLETGLNQPEAMALYQSSGYEKIPQFGVYKGTTLSVCFGKDVTPESAGA</sequence>
<evidence type="ECO:0000313" key="4">
    <source>
        <dbReference type="EMBL" id="NKQ56506.1"/>
    </source>
</evidence>
<dbReference type="PANTHER" id="PTHR43877:SF2">
    <property type="entry name" value="AMINOALKYLPHOSPHONATE N-ACETYLTRANSFERASE-RELATED"/>
    <property type="match status" value="1"/>
</dbReference>
<reference evidence="4 5" key="1">
    <citation type="submission" date="2020-04" db="EMBL/GenBank/DDBJ databases">
        <title>Novel species.</title>
        <authorList>
            <person name="Teo W.F.A."/>
            <person name="Lipun K."/>
            <person name="Srisuk N."/>
            <person name="Duangmal K."/>
        </authorList>
    </citation>
    <scope>NUCLEOTIDE SEQUENCE [LARGE SCALE GENOMIC DNA]</scope>
    <source>
        <strain evidence="4 5">K13G38</strain>
    </source>
</reference>